<reference evidence="2" key="1">
    <citation type="submission" date="2021-01" db="EMBL/GenBank/DDBJ databases">
        <authorList>
            <person name="Corre E."/>
            <person name="Pelletier E."/>
            <person name="Niang G."/>
            <person name="Scheremetjew M."/>
            <person name="Finn R."/>
            <person name="Kale V."/>
            <person name="Holt S."/>
            <person name="Cochrane G."/>
            <person name="Meng A."/>
            <person name="Brown T."/>
            <person name="Cohen L."/>
        </authorList>
    </citation>
    <scope>NUCLEOTIDE SEQUENCE</scope>
    <source>
        <strain evidence="2">CCMP1381</strain>
    </source>
</reference>
<organism evidence="2">
    <name type="scientific">Octactis speculum</name>
    <dbReference type="NCBI Taxonomy" id="3111310"/>
    <lineage>
        <taxon>Eukaryota</taxon>
        <taxon>Sar</taxon>
        <taxon>Stramenopiles</taxon>
        <taxon>Ochrophyta</taxon>
        <taxon>Dictyochophyceae</taxon>
        <taxon>Dictyochales</taxon>
        <taxon>Dictyochaceae</taxon>
        <taxon>Octactis</taxon>
    </lineage>
</organism>
<feature type="compositionally biased region" description="Polar residues" evidence="1">
    <location>
        <begin position="189"/>
        <end position="205"/>
    </location>
</feature>
<evidence type="ECO:0000313" key="2">
    <source>
        <dbReference type="EMBL" id="CAD9471051.1"/>
    </source>
</evidence>
<sequence>MQQGNLFLPSPSAASATVVPPEPSNPFVAPAPSNPFGAPMVISPQAVNGLKSKSFEGYPTTSNLTLNNTATFNQPMKPQMHSTPTQPSMGLFDTPSFQQSSKPMQHYVPMYQEAPPSTQYMGSTPQSTQYMGSPSQSMQYIGSPSQHGSEVEITPSADALVNLGRLEVNANVGKDKNRRNSGRNSLRNTVTQVQNASRLTNNARQPSRDAFSKLCSFEEPSRNFESPF</sequence>
<evidence type="ECO:0000256" key="1">
    <source>
        <dbReference type="SAM" id="MobiDB-lite"/>
    </source>
</evidence>
<name>A0A7S2GV13_9STRA</name>
<gene>
    <name evidence="2" type="ORF">DSPE1174_LOCUS27307</name>
</gene>
<protein>
    <submittedName>
        <fullName evidence="2">Uncharacterized protein</fullName>
    </submittedName>
</protein>
<feature type="region of interest" description="Disordered" evidence="1">
    <location>
        <begin position="1"/>
        <end position="21"/>
    </location>
</feature>
<feature type="compositionally biased region" description="Polar residues" evidence="1">
    <location>
        <begin position="119"/>
        <end position="148"/>
    </location>
</feature>
<dbReference type="EMBL" id="HBGS01052909">
    <property type="protein sequence ID" value="CAD9471051.1"/>
    <property type="molecule type" value="Transcribed_RNA"/>
</dbReference>
<feature type="region of interest" description="Disordered" evidence="1">
    <location>
        <begin position="119"/>
        <end position="150"/>
    </location>
</feature>
<proteinExistence type="predicted"/>
<feature type="region of interest" description="Disordered" evidence="1">
    <location>
        <begin position="171"/>
        <end position="208"/>
    </location>
</feature>
<dbReference type="AlphaFoldDB" id="A0A7S2GV13"/>
<accession>A0A7S2GV13</accession>